<sequence length="269" mass="27971">VCCWLTLLLVDLGGGVDSPPPPGALSGVREDIACRATEHGVPWLRVRGHMEVLFNVELGEADFSSGSAMGSAKSAEVTEAGSSAEHSQVDKSTQDLCCNRAQSTSSRVGSLALQKQHVPNIEWKVAVTHATAAGQLREATSRRCRRAMDRLAALCLSLTLKVVVFDDQRRQDPSDDTNLSSELQATAEGETVFLLIRGKGKGVGKGAGGARSEGGGRVSVASSRGGAEAPSGGRDLLPQGRADDRLDDEPPPGAAEKPPVASPGSSLIP</sequence>
<feature type="non-terminal residue" evidence="3">
    <location>
        <position position="1"/>
    </location>
</feature>
<accession>A0A813EVZ1</accession>
<dbReference type="AlphaFoldDB" id="A0A813EVZ1"/>
<comment type="caution">
    <text evidence="3">The sequence shown here is derived from an EMBL/GenBank/DDBJ whole genome shotgun (WGS) entry which is preliminary data.</text>
</comment>
<protein>
    <submittedName>
        <fullName evidence="3">Uncharacterized protein</fullName>
    </submittedName>
</protein>
<gene>
    <name evidence="3" type="ORF">PGLA1383_LOCUS23442</name>
</gene>
<keyword evidence="2" id="KW-0732">Signal</keyword>
<reference evidence="3" key="1">
    <citation type="submission" date="2021-02" db="EMBL/GenBank/DDBJ databases">
        <authorList>
            <person name="Dougan E. K."/>
            <person name="Rhodes N."/>
            <person name="Thang M."/>
            <person name="Chan C."/>
        </authorList>
    </citation>
    <scope>NUCLEOTIDE SEQUENCE</scope>
</reference>
<feature type="compositionally biased region" description="Gly residues" evidence="1">
    <location>
        <begin position="201"/>
        <end position="217"/>
    </location>
</feature>
<organism evidence="3 4">
    <name type="scientific">Polarella glacialis</name>
    <name type="common">Dinoflagellate</name>
    <dbReference type="NCBI Taxonomy" id="89957"/>
    <lineage>
        <taxon>Eukaryota</taxon>
        <taxon>Sar</taxon>
        <taxon>Alveolata</taxon>
        <taxon>Dinophyceae</taxon>
        <taxon>Suessiales</taxon>
        <taxon>Suessiaceae</taxon>
        <taxon>Polarella</taxon>
    </lineage>
</organism>
<name>A0A813EVZ1_POLGL</name>
<dbReference type="EMBL" id="CAJNNV010017671">
    <property type="protein sequence ID" value="CAE8605325.1"/>
    <property type="molecule type" value="Genomic_DNA"/>
</dbReference>
<evidence type="ECO:0000256" key="2">
    <source>
        <dbReference type="SAM" id="SignalP"/>
    </source>
</evidence>
<dbReference type="Proteomes" id="UP000654075">
    <property type="component" value="Unassembled WGS sequence"/>
</dbReference>
<evidence type="ECO:0000313" key="4">
    <source>
        <dbReference type="Proteomes" id="UP000654075"/>
    </source>
</evidence>
<proteinExistence type="predicted"/>
<feature type="chain" id="PRO_5032380193" evidence="2">
    <location>
        <begin position="19"/>
        <end position="269"/>
    </location>
</feature>
<feature type="compositionally biased region" description="Low complexity" evidence="1">
    <location>
        <begin position="218"/>
        <end position="227"/>
    </location>
</feature>
<feature type="non-terminal residue" evidence="3">
    <location>
        <position position="269"/>
    </location>
</feature>
<evidence type="ECO:0000256" key="1">
    <source>
        <dbReference type="SAM" id="MobiDB-lite"/>
    </source>
</evidence>
<feature type="signal peptide" evidence="2">
    <location>
        <begin position="1"/>
        <end position="18"/>
    </location>
</feature>
<feature type="region of interest" description="Disordered" evidence="1">
    <location>
        <begin position="201"/>
        <end position="269"/>
    </location>
</feature>
<keyword evidence="4" id="KW-1185">Reference proteome</keyword>
<evidence type="ECO:0000313" key="3">
    <source>
        <dbReference type="EMBL" id="CAE8605325.1"/>
    </source>
</evidence>